<reference evidence="6 7" key="1">
    <citation type="journal article" date="2019" name="Int. J. Syst. Evol. Microbiol.">
        <title>The Global Catalogue of Microorganisms (GCM) 10K type strain sequencing project: providing services to taxonomists for standard genome sequencing and annotation.</title>
        <authorList>
            <consortium name="The Broad Institute Genomics Platform"/>
            <consortium name="The Broad Institute Genome Sequencing Center for Infectious Disease"/>
            <person name="Wu L."/>
            <person name="Ma J."/>
        </authorList>
    </citation>
    <scope>NUCLEOTIDE SEQUENCE [LARGE SCALE GENOMIC DNA]</scope>
    <source>
        <strain evidence="6 7">CGMCC 1.3240</strain>
    </source>
</reference>
<dbReference type="CDD" id="cd00090">
    <property type="entry name" value="HTH_ARSR"/>
    <property type="match status" value="1"/>
</dbReference>
<dbReference type="SMART" id="SM00420">
    <property type="entry name" value="HTH_DEOR"/>
    <property type="match status" value="1"/>
</dbReference>
<evidence type="ECO:0000256" key="1">
    <source>
        <dbReference type="ARBA" id="ARBA00022491"/>
    </source>
</evidence>
<evidence type="ECO:0000313" key="7">
    <source>
        <dbReference type="Proteomes" id="UP001596312"/>
    </source>
</evidence>
<dbReference type="InterPro" id="IPR014036">
    <property type="entry name" value="DeoR-like_C"/>
</dbReference>
<dbReference type="SMART" id="SM01134">
    <property type="entry name" value="DeoRC"/>
    <property type="match status" value="1"/>
</dbReference>
<dbReference type="Proteomes" id="UP001596312">
    <property type="component" value="Unassembled WGS sequence"/>
</dbReference>
<dbReference type="GO" id="GO:0003677">
    <property type="term" value="F:DNA binding"/>
    <property type="evidence" value="ECO:0007669"/>
    <property type="project" value="UniProtKB-KW"/>
</dbReference>
<dbReference type="InterPro" id="IPR037171">
    <property type="entry name" value="NagB/RpiA_transferase-like"/>
</dbReference>
<evidence type="ECO:0000256" key="2">
    <source>
        <dbReference type="ARBA" id="ARBA00023015"/>
    </source>
</evidence>
<evidence type="ECO:0000256" key="3">
    <source>
        <dbReference type="ARBA" id="ARBA00023125"/>
    </source>
</evidence>
<dbReference type="PRINTS" id="PR00037">
    <property type="entry name" value="HTHLACR"/>
</dbReference>
<dbReference type="SUPFAM" id="SSF46785">
    <property type="entry name" value="Winged helix' DNA-binding domain"/>
    <property type="match status" value="1"/>
</dbReference>
<dbReference type="EMBL" id="JBHSXQ010000004">
    <property type="protein sequence ID" value="MFC6906534.1"/>
    <property type="molecule type" value="Genomic_DNA"/>
</dbReference>
<dbReference type="PROSITE" id="PS51000">
    <property type="entry name" value="HTH_DEOR_2"/>
    <property type="match status" value="1"/>
</dbReference>
<dbReference type="Gene3D" id="1.10.10.10">
    <property type="entry name" value="Winged helix-like DNA-binding domain superfamily/Winged helix DNA-binding domain"/>
    <property type="match status" value="1"/>
</dbReference>
<dbReference type="InterPro" id="IPR018356">
    <property type="entry name" value="Tscrpt_reg_HTH_DeoR_CS"/>
</dbReference>
<sequence>MLPEQRKRRIVALVTERDGCSVADLAAELGVSKPTIRRDLQDLEDQSLIERSHGGAVPATAVGSEAPYGQREVQRLDAKVAIAERAIEGIEEDAVVFFDSGTTTLEVAKRVDEPIVAVTNSPVIALELEGTDSDVKLTGGRLRHRSRSLVGPSAETFMERMNFDLLFLGTNGIDADGFMTPDEDEARIKSLMVSKAARTVAVADATKFGERSFLRFADLGEVDELVTDGEPPEAIREACANAGLGVTVTGATE</sequence>
<keyword evidence="2" id="KW-0805">Transcription regulation</keyword>
<keyword evidence="1" id="KW-0678">Repressor</keyword>
<dbReference type="RefSeq" id="WP_340605106.1">
    <property type="nucleotide sequence ID" value="NZ_JBBMXV010000004.1"/>
</dbReference>
<dbReference type="PANTHER" id="PTHR30363:SF4">
    <property type="entry name" value="GLYCEROL-3-PHOSPHATE REGULON REPRESSOR"/>
    <property type="match status" value="1"/>
</dbReference>
<dbReference type="InterPro" id="IPR036390">
    <property type="entry name" value="WH_DNA-bd_sf"/>
</dbReference>
<evidence type="ECO:0000256" key="4">
    <source>
        <dbReference type="ARBA" id="ARBA00023163"/>
    </source>
</evidence>
<dbReference type="PANTHER" id="PTHR30363">
    <property type="entry name" value="HTH-TYPE TRANSCRIPTIONAL REGULATOR SRLR-RELATED"/>
    <property type="match status" value="1"/>
</dbReference>
<dbReference type="InterPro" id="IPR050313">
    <property type="entry name" value="Carb_Metab_HTH_regulators"/>
</dbReference>
<dbReference type="Pfam" id="PF08220">
    <property type="entry name" value="HTH_DeoR"/>
    <property type="match status" value="1"/>
</dbReference>
<dbReference type="PROSITE" id="PS00894">
    <property type="entry name" value="HTH_DEOR_1"/>
    <property type="match status" value="1"/>
</dbReference>
<proteinExistence type="predicted"/>
<keyword evidence="7" id="KW-1185">Reference proteome</keyword>
<dbReference type="Pfam" id="PF00455">
    <property type="entry name" value="DeoRC"/>
    <property type="match status" value="1"/>
</dbReference>
<keyword evidence="4" id="KW-0804">Transcription</keyword>
<dbReference type="Gene3D" id="3.40.50.1360">
    <property type="match status" value="1"/>
</dbReference>
<dbReference type="InterPro" id="IPR053563">
    <property type="entry name" value="Glycerol_resp_trans_regulator"/>
</dbReference>
<name>A0ABD5V8P9_9EURY</name>
<organism evidence="6 7">
    <name type="scientific">Halalkalicoccus tibetensis</name>
    <dbReference type="NCBI Taxonomy" id="175632"/>
    <lineage>
        <taxon>Archaea</taxon>
        <taxon>Methanobacteriati</taxon>
        <taxon>Methanobacteriota</taxon>
        <taxon>Stenosarchaea group</taxon>
        <taxon>Halobacteria</taxon>
        <taxon>Halobacteriales</taxon>
        <taxon>Halococcaceae</taxon>
        <taxon>Halalkalicoccus</taxon>
    </lineage>
</organism>
<dbReference type="InterPro" id="IPR001034">
    <property type="entry name" value="DeoR_HTH"/>
</dbReference>
<protein>
    <submittedName>
        <fullName evidence="6">HTH-type transcriptional regulator GlpR</fullName>
    </submittedName>
</protein>
<dbReference type="InterPro" id="IPR036388">
    <property type="entry name" value="WH-like_DNA-bd_sf"/>
</dbReference>
<keyword evidence="3" id="KW-0238">DNA-binding</keyword>
<evidence type="ECO:0000259" key="5">
    <source>
        <dbReference type="PROSITE" id="PS51000"/>
    </source>
</evidence>
<evidence type="ECO:0000313" key="6">
    <source>
        <dbReference type="EMBL" id="MFC6906534.1"/>
    </source>
</evidence>
<dbReference type="SUPFAM" id="SSF100950">
    <property type="entry name" value="NagB/RpiA/CoA transferase-like"/>
    <property type="match status" value="1"/>
</dbReference>
<dbReference type="NCBIfam" id="NF041397">
    <property type="entry name" value="TranRegGlpR_Halo"/>
    <property type="match status" value="1"/>
</dbReference>
<gene>
    <name evidence="6" type="primary">glpR</name>
    <name evidence="6" type="ORF">ACFQGH_15160</name>
</gene>
<accession>A0ABD5V8P9</accession>
<dbReference type="InterPro" id="IPR011991">
    <property type="entry name" value="ArsR-like_HTH"/>
</dbReference>
<feature type="domain" description="HTH deoR-type" evidence="5">
    <location>
        <begin position="3"/>
        <end position="58"/>
    </location>
</feature>
<comment type="caution">
    <text evidence="6">The sequence shown here is derived from an EMBL/GenBank/DDBJ whole genome shotgun (WGS) entry which is preliminary data.</text>
</comment>
<dbReference type="AlphaFoldDB" id="A0ABD5V8P9"/>